<evidence type="ECO:0000313" key="2">
    <source>
        <dbReference type="EMBL" id="MCL9813989.1"/>
    </source>
</evidence>
<evidence type="ECO:0000256" key="1">
    <source>
        <dbReference type="SAM" id="Phobius"/>
    </source>
</evidence>
<feature type="transmembrane region" description="Helical" evidence="1">
    <location>
        <begin position="98"/>
        <end position="115"/>
    </location>
</feature>
<proteinExistence type="predicted"/>
<keyword evidence="1" id="KW-0812">Transmembrane</keyword>
<keyword evidence="1" id="KW-1133">Transmembrane helix</keyword>
<keyword evidence="3" id="KW-1185">Reference proteome</keyword>
<feature type="transmembrane region" description="Helical" evidence="1">
    <location>
        <begin position="44"/>
        <end position="67"/>
    </location>
</feature>
<reference evidence="2 3" key="1">
    <citation type="journal article" date="2022" name="Syst. Appl. Microbiol.">
        <title>Natronocalculus amylovorans gen. nov., sp. nov., and Natranaeroarchaeum aerophilus sp. nov., dominant culturable amylolytic natronoarchaea from hypersaline soda lakes in southwestern Siberia.</title>
        <authorList>
            <person name="Sorokin D.Y."/>
            <person name="Elcheninov A.G."/>
            <person name="Khizhniak T.V."/>
            <person name="Koenen M."/>
            <person name="Bale N.J."/>
            <person name="Damste J.S.S."/>
            <person name="Kublanov I.V."/>
        </authorList>
    </citation>
    <scope>NUCLEOTIDE SEQUENCE [LARGE SCALE GENOMIC DNA]</scope>
    <source>
        <strain evidence="2 3">AArc-St1-1</strain>
    </source>
</reference>
<dbReference type="Proteomes" id="UP001202674">
    <property type="component" value="Unassembled WGS sequence"/>
</dbReference>
<name>A0AAE3K7J8_9EURY</name>
<gene>
    <name evidence="2" type="ORF">AArcSt11_10030</name>
</gene>
<protein>
    <submittedName>
        <fullName evidence="2">Uncharacterized protein</fullName>
    </submittedName>
</protein>
<feature type="transmembrane region" description="Helical" evidence="1">
    <location>
        <begin position="166"/>
        <end position="183"/>
    </location>
</feature>
<sequence length="193" mass="20657">MVRRTLVGLSIVVAFLSIVAIGELFVRLLGSGISYWWLTEAVEFIRWLTIVVAVLSTFAIAVAYALFNGGVVTTYAIAVSPILAGLATRGHWALGVDATLALSCGAIAATVALYVTGYRTTGTVRPSRFEGVEDGLLFTSSVTVISMVALWRFVTTTTAEFTTITLVQPALAMTVAALGYYWYRWAAASERGS</sequence>
<evidence type="ECO:0000313" key="3">
    <source>
        <dbReference type="Proteomes" id="UP001202674"/>
    </source>
</evidence>
<dbReference type="EMBL" id="JAKRVY010000005">
    <property type="protein sequence ID" value="MCL9813989.1"/>
    <property type="molecule type" value="Genomic_DNA"/>
</dbReference>
<comment type="caution">
    <text evidence="2">The sequence shown here is derived from an EMBL/GenBank/DDBJ whole genome shotgun (WGS) entry which is preliminary data.</text>
</comment>
<organism evidence="2 3">
    <name type="scientific">Natranaeroarchaeum aerophilus</name>
    <dbReference type="NCBI Taxonomy" id="2917711"/>
    <lineage>
        <taxon>Archaea</taxon>
        <taxon>Methanobacteriati</taxon>
        <taxon>Methanobacteriota</taxon>
        <taxon>Stenosarchaea group</taxon>
        <taxon>Halobacteria</taxon>
        <taxon>Halobacteriales</taxon>
        <taxon>Natronoarchaeaceae</taxon>
        <taxon>Natranaeroarchaeum</taxon>
    </lineage>
</organism>
<feature type="transmembrane region" description="Helical" evidence="1">
    <location>
        <begin position="74"/>
        <end position="92"/>
    </location>
</feature>
<dbReference type="RefSeq" id="WP_250596784.1">
    <property type="nucleotide sequence ID" value="NZ_JAKRVY010000005.1"/>
</dbReference>
<feature type="transmembrane region" description="Helical" evidence="1">
    <location>
        <begin position="136"/>
        <end position="154"/>
    </location>
</feature>
<keyword evidence="1" id="KW-0472">Membrane</keyword>
<accession>A0AAE3K7J8</accession>
<dbReference type="AlphaFoldDB" id="A0AAE3K7J8"/>